<dbReference type="InterPro" id="IPR003439">
    <property type="entry name" value="ABC_transporter-like_ATP-bd"/>
</dbReference>
<keyword evidence="1" id="KW-0813">Transport</keyword>
<evidence type="ECO:0000256" key="2">
    <source>
        <dbReference type="ARBA" id="ARBA00022741"/>
    </source>
</evidence>
<evidence type="ECO:0000256" key="1">
    <source>
        <dbReference type="ARBA" id="ARBA00022448"/>
    </source>
</evidence>
<dbReference type="CDD" id="cd03255">
    <property type="entry name" value="ABC_MJ0796_LolCDE_FtsE"/>
    <property type="match status" value="1"/>
</dbReference>
<proteinExistence type="predicted"/>
<dbReference type="Gene3D" id="3.40.50.300">
    <property type="entry name" value="P-loop containing nucleotide triphosphate hydrolases"/>
    <property type="match status" value="1"/>
</dbReference>
<comment type="caution">
    <text evidence="5">The sequence shown here is derived from an EMBL/GenBank/DDBJ whole genome shotgun (WGS) entry which is preliminary data.</text>
</comment>
<dbReference type="InterPro" id="IPR017871">
    <property type="entry name" value="ABC_transporter-like_CS"/>
</dbReference>
<dbReference type="PROSITE" id="PS50893">
    <property type="entry name" value="ABC_TRANSPORTER_2"/>
    <property type="match status" value="1"/>
</dbReference>
<dbReference type="GO" id="GO:0005886">
    <property type="term" value="C:plasma membrane"/>
    <property type="evidence" value="ECO:0007669"/>
    <property type="project" value="TreeGrafter"/>
</dbReference>
<dbReference type="GO" id="GO:0016887">
    <property type="term" value="F:ATP hydrolysis activity"/>
    <property type="evidence" value="ECO:0007669"/>
    <property type="project" value="InterPro"/>
</dbReference>
<protein>
    <submittedName>
        <fullName evidence="5">Macrolide ABC transporter ATP-binding protein</fullName>
    </submittedName>
</protein>
<dbReference type="EMBL" id="PFET01000009">
    <property type="protein sequence ID" value="PJE75885.1"/>
    <property type="molecule type" value="Genomic_DNA"/>
</dbReference>
<dbReference type="InterPro" id="IPR003593">
    <property type="entry name" value="AAA+_ATPase"/>
</dbReference>
<gene>
    <name evidence="5" type="ORF">COV04_02995</name>
</gene>
<dbReference type="GO" id="GO:0098796">
    <property type="term" value="C:membrane protein complex"/>
    <property type="evidence" value="ECO:0007669"/>
    <property type="project" value="UniProtKB-ARBA"/>
</dbReference>
<keyword evidence="2" id="KW-0547">Nucleotide-binding</keyword>
<dbReference type="SMART" id="SM00382">
    <property type="entry name" value="AAA"/>
    <property type="match status" value="1"/>
</dbReference>
<dbReference type="SUPFAM" id="SSF52540">
    <property type="entry name" value="P-loop containing nucleoside triphosphate hydrolases"/>
    <property type="match status" value="1"/>
</dbReference>
<feature type="domain" description="ABC transporter" evidence="4">
    <location>
        <begin position="1"/>
        <end position="206"/>
    </location>
</feature>
<dbReference type="PROSITE" id="PS00211">
    <property type="entry name" value="ABC_TRANSPORTER_1"/>
    <property type="match status" value="1"/>
</dbReference>
<evidence type="ECO:0000313" key="5">
    <source>
        <dbReference type="EMBL" id="PJE75885.1"/>
    </source>
</evidence>
<accession>A0A2M8LEN6</accession>
<sequence>MLHDITFSIERGEFVAIMGPSGSGKSTLLHILAFLDEPTGGVYEFEGRTFASYSPIERARIRNKKIGFVFQAFNLLKRTTVLENAKLPLAYSEVPSAEWDERAKKALTAVGLAHRLEHEPSELSGGEMQRAAIARALINEPEILLADEPTGNLDSASGKSIMEIITKLNRDEHRTVLVITHDDHIAAYADRTIRIMDGRIATDTKIR</sequence>
<dbReference type="AlphaFoldDB" id="A0A2M8LEN6"/>
<organism evidence="5 6">
    <name type="scientific">Candidatus Uhrbacteria bacterium CG10_big_fil_rev_8_21_14_0_10_48_11</name>
    <dbReference type="NCBI Taxonomy" id="1975037"/>
    <lineage>
        <taxon>Bacteria</taxon>
        <taxon>Candidatus Uhriibacteriota</taxon>
    </lineage>
</organism>
<evidence type="ECO:0000313" key="6">
    <source>
        <dbReference type="Proteomes" id="UP000231152"/>
    </source>
</evidence>
<keyword evidence="3 5" id="KW-0067">ATP-binding</keyword>
<dbReference type="FunFam" id="3.40.50.300:FF:000032">
    <property type="entry name" value="Export ABC transporter ATP-binding protein"/>
    <property type="match status" value="1"/>
</dbReference>
<dbReference type="Proteomes" id="UP000231152">
    <property type="component" value="Unassembled WGS sequence"/>
</dbReference>
<dbReference type="InterPro" id="IPR027417">
    <property type="entry name" value="P-loop_NTPase"/>
</dbReference>
<evidence type="ECO:0000256" key="3">
    <source>
        <dbReference type="ARBA" id="ARBA00022840"/>
    </source>
</evidence>
<dbReference type="GO" id="GO:0005524">
    <property type="term" value="F:ATP binding"/>
    <property type="evidence" value="ECO:0007669"/>
    <property type="project" value="UniProtKB-KW"/>
</dbReference>
<dbReference type="GO" id="GO:0022857">
    <property type="term" value="F:transmembrane transporter activity"/>
    <property type="evidence" value="ECO:0007669"/>
    <property type="project" value="TreeGrafter"/>
</dbReference>
<reference evidence="5 6" key="1">
    <citation type="submission" date="2017-09" db="EMBL/GenBank/DDBJ databases">
        <title>Depth-based differentiation of microbial function through sediment-hosted aquifers and enrichment of novel symbionts in the deep terrestrial subsurface.</title>
        <authorList>
            <person name="Probst A.J."/>
            <person name="Ladd B."/>
            <person name="Jarett J.K."/>
            <person name="Geller-Mcgrath D.E."/>
            <person name="Sieber C.M."/>
            <person name="Emerson J.B."/>
            <person name="Anantharaman K."/>
            <person name="Thomas B.C."/>
            <person name="Malmstrom R."/>
            <person name="Stieglmeier M."/>
            <person name="Klingl A."/>
            <person name="Woyke T."/>
            <person name="Ryan C.M."/>
            <person name="Banfield J.F."/>
        </authorList>
    </citation>
    <scope>NUCLEOTIDE SEQUENCE [LARGE SCALE GENOMIC DNA]</scope>
    <source>
        <strain evidence="5">CG10_big_fil_rev_8_21_14_0_10_48_11</strain>
    </source>
</reference>
<dbReference type="PANTHER" id="PTHR24220:SF86">
    <property type="entry name" value="ABC TRANSPORTER ABCH.1"/>
    <property type="match status" value="1"/>
</dbReference>
<dbReference type="PANTHER" id="PTHR24220">
    <property type="entry name" value="IMPORT ATP-BINDING PROTEIN"/>
    <property type="match status" value="1"/>
</dbReference>
<dbReference type="InterPro" id="IPR017911">
    <property type="entry name" value="MacB-like_ATP-bd"/>
</dbReference>
<evidence type="ECO:0000259" key="4">
    <source>
        <dbReference type="PROSITE" id="PS50893"/>
    </source>
</evidence>
<name>A0A2M8LEN6_9BACT</name>
<dbReference type="Pfam" id="PF00005">
    <property type="entry name" value="ABC_tran"/>
    <property type="match status" value="1"/>
</dbReference>
<dbReference type="InterPro" id="IPR015854">
    <property type="entry name" value="ABC_transpr_LolD-like"/>
</dbReference>